<dbReference type="RefSeq" id="WP_207541539.1">
    <property type="nucleotide sequence ID" value="NZ_JAFNAA010000002.1"/>
</dbReference>
<reference evidence="2" key="1">
    <citation type="submission" date="2021-03" db="EMBL/GenBank/DDBJ databases">
        <title>Plesiomonas shigelloides zfcc0051, isolated from zebrafish feces.</title>
        <authorList>
            <person name="Vanderhoek Z."/>
            <person name="Gaulke C."/>
        </authorList>
    </citation>
    <scope>NUCLEOTIDE SEQUENCE</scope>
    <source>
        <strain evidence="2">Zfcc0051</strain>
    </source>
</reference>
<evidence type="ECO:0000259" key="1">
    <source>
        <dbReference type="PROSITE" id="PS51208"/>
    </source>
</evidence>
<dbReference type="Gene3D" id="2.40.128.130">
    <property type="entry name" value="Autotransporter beta-domain"/>
    <property type="match status" value="1"/>
</dbReference>
<feature type="domain" description="Autotransporter" evidence="1">
    <location>
        <begin position="264"/>
        <end position="523"/>
    </location>
</feature>
<dbReference type="GO" id="GO:0019867">
    <property type="term" value="C:outer membrane"/>
    <property type="evidence" value="ECO:0007669"/>
    <property type="project" value="InterPro"/>
</dbReference>
<dbReference type="AlphaFoldDB" id="A0A8I2B1J6"/>
<protein>
    <submittedName>
        <fullName evidence="2">Autotransporter domain-containing protein</fullName>
    </submittedName>
</protein>
<organism evidence="2 3">
    <name type="scientific">Plesiomonas shigelloides</name>
    <name type="common">Aeromonas shigelloides</name>
    <dbReference type="NCBI Taxonomy" id="703"/>
    <lineage>
        <taxon>Bacteria</taxon>
        <taxon>Pseudomonadati</taxon>
        <taxon>Pseudomonadota</taxon>
        <taxon>Gammaproteobacteria</taxon>
        <taxon>Enterobacterales</taxon>
        <taxon>Enterobacteriaceae</taxon>
        <taxon>Plesiomonas</taxon>
    </lineage>
</organism>
<comment type="caution">
    <text evidence="2">The sequence shown here is derived from an EMBL/GenBank/DDBJ whole genome shotgun (WGS) entry which is preliminary data.</text>
</comment>
<dbReference type="Pfam" id="PF03797">
    <property type="entry name" value="Autotransporter"/>
    <property type="match status" value="1"/>
</dbReference>
<dbReference type="SUPFAM" id="SSF103515">
    <property type="entry name" value="Autotransporter"/>
    <property type="match status" value="1"/>
</dbReference>
<dbReference type="Proteomes" id="UP000664658">
    <property type="component" value="Unassembled WGS sequence"/>
</dbReference>
<proteinExistence type="predicted"/>
<evidence type="ECO:0000313" key="2">
    <source>
        <dbReference type="EMBL" id="MBO1107021.1"/>
    </source>
</evidence>
<name>A0A8I2B1J6_PLESH</name>
<dbReference type="InterPro" id="IPR006315">
    <property type="entry name" value="OM_autotransptr_brl_dom"/>
</dbReference>
<gene>
    <name evidence="2" type="ORF">J2R62_02070</name>
</gene>
<dbReference type="NCBIfam" id="TIGR01414">
    <property type="entry name" value="autotrans_barl"/>
    <property type="match status" value="1"/>
</dbReference>
<dbReference type="SMART" id="SM00869">
    <property type="entry name" value="Autotransporter"/>
    <property type="match status" value="1"/>
</dbReference>
<accession>A0A8I2B1J6</accession>
<dbReference type="PROSITE" id="PS51208">
    <property type="entry name" value="AUTOTRANSPORTER"/>
    <property type="match status" value="1"/>
</dbReference>
<sequence length="523" mass="57926">MSHRAKYSGVTWYHLILVTIAGGIVQPSQAADCPDRFESTALDYLGRNADSSKSYWLILSNRPDSFRLSAPGVASIDQWQTESASIHISASDIVRDDVNGTHKLDRLKADGSFDCFLQSRNQLNPLLPPTWRPPVKPERPEVVRPEKPSLPEVIRPGKPELPVAVRPELPQRPVVVLPARPELPNVVLPELPELPIENKPTPIQPIEIKVNDQSYMVAKADLLQYCPMLQPDSKGGFSAESLSRCENLNALLAQAPLTPGRDLLEPTEWNSWVDFQVVHSSNQRGFSEIDERVKTVTLGADKQISPDVALGLMLLVSDQKNESFSGQISRDSRNIMAGPYLAYRLSDHWSVFGQATVGEVQHRYKLLALSGENNPVQYGAGVNVLGEYPLSENTTLRPKLGFSYLYEQGKSYRLSGNLRNTPLAIYVAGQSSESGQLQASTEINTRLETADGHLLVPYGELGVYYNTINQNSELQPDAQGFVRGGVRTLAGKNWQIDLNVGYQSVGVSQLDTWDYALFIAYSF</sequence>
<dbReference type="InterPro" id="IPR005546">
    <property type="entry name" value="Autotransporte_beta"/>
</dbReference>
<dbReference type="InterPro" id="IPR036709">
    <property type="entry name" value="Autotransporte_beta_dom_sf"/>
</dbReference>
<evidence type="ECO:0000313" key="3">
    <source>
        <dbReference type="Proteomes" id="UP000664658"/>
    </source>
</evidence>
<dbReference type="EMBL" id="JAFNAA010000002">
    <property type="protein sequence ID" value="MBO1107021.1"/>
    <property type="molecule type" value="Genomic_DNA"/>
</dbReference>